<evidence type="ECO:0000313" key="2">
    <source>
        <dbReference type="EMBL" id="ROL52844.1"/>
    </source>
</evidence>
<organism evidence="2 3">
    <name type="scientific">Anabarilius grahami</name>
    <name type="common">Kanglang fish</name>
    <name type="synonym">Barilius grahami</name>
    <dbReference type="NCBI Taxonomy" id="495550"/>
    <lineage>
        <taxon>Eukaryota</taxon>
        <taxon>Metazoa</taxon>
        <taxon>Chordata</taxon>
        <taxon>Craniata</taxon>
        <taxon>Vertebrata</taxon>
        <taxon>Euteleostomi</taxon>
        <taxon>Actinopterygii</taxon>
        <taxon>Neopterygii</taxon>
        <taxon>Teleostei</taxon>
        <taxon>Ostariophysi</taxon>
        <taxon>Cypriniformes</taxon>
        <taxon>Xenocyprididae</taxon>
        <taxon>Xenocypridinae</taxon>
        <taxon>Xenocypridinae incertae sedis</taxon>
        <taxon>Anabarilius</taxon>
    </lineage>
</organism>
<comment type="caution">
    <text evidence="2">The sequence shown here is derived from an EMBL/GenBank/DDBJ whole genome shotgun (WGS) entry which is preliminary data.</text>
</comment>
<feature type="region of interest" description="Disordered" evidence="1">
    <location>
        <begin position="17"/>
        <end position="83"/>
    </location>
</feature>
<reference evidence="2 3" key="1">
    <citation type="submission" date="2018-10" db="EMBL/GenBank/DDBJ databases">
        <title>Genome assembly for a Yunnan-Guizhou Plateau 3E fish, Anabarilius grahami (Regan), and its evolutionary and genetic applications.</title>
        <authorList>
            <person name="Jiang W."/>
        </authorList>
    </citation>
    <scope>NUCLEOTIDE SEQUENCE [LARGE SCALE GENOMIC DNA]</scope>
    <source>
        <strain evidence="2">AG-KIZ</strain>
        <tissue evidence="2">Muscle</tissue>
    </source>
</reference>
<dbReference type="AlphaFoldDB" id="A0A3N0Z3U0"/>
<gene>
    <name evidence="2" type="ORF">DPX16_8407</name>
</gene>
<dbReference type="Proteomes" id="UP000281406">
    <property type="component" value="Unassembled WGS sequence"/>
</dbReference>
<feature type="compositionally biased region" description="Basic and acidic residues" evidence="1">
    <location>
        <begin position="50"/>
        <end position="61"/>
    </location>
</feature>
<evidence type="ECO:0000313" key="3">
    <source>
        <dbReference type="Proteomes" id="UP000281406"/>
    </source>
</evidence>
<evidence type="ECO:0000256" key="1">
    <source>
        <dbReference type="SAM" id="MobiDB-lite"/>
    </source>
</evidence>
<proteinExistence type="predicted"/>
<dbReference type="EMBL" id="RJVU01014363">
    <property type="protein sequence ID" value="ROL52844.1"/>
    <property type="molecule type" value="Genomic_DNA"/>
</dbReference>
<feature type="compositionally biased region" description="Basic residues" evidence="1">
    <location>
        <begin position="24"/>
        <end position="36"/>
    </location>
</feature>
<protein>
    <submittedName>
        <fullName evidence="2">Uncharacterized protein</fullName>
    </submittedName>
</protein>
<accession>A0A3N0Z3U0</accession>
<sequence length="112" mass="14028">MRVQNRRFIEQKITEVSENSSWVRKSRDRGNRHKRERLPTNPDNRRRMREMKESTMKSRDRGNRHKRERLPTNPNNRRRMREMKESTMCVVEWRDNWQPRALEPGRDRKRQD</sequence>
<keyword evidence="3" id="KW-1185">Reference proteome</keyword>
<name>A0A3N0Z3U0_ANAGA</name>